<organism evidence="1">
    <name type="scientific">Aphanomyces invadans</name>
    <dbReference type="NCBI Taxonomy" id="157072"/>
    <lineage>
        <taxon>Eukaryota</taxon>
        <taxon>Sar</taxon>
        <taxon>Stramenopiles</taxon>
        <taxon>Oomycota</taxon>
        <taxon>Saprolegniomycetes</taxon>
        <taxon>Saprolegniales</taxon>
        <taxon>Verrucalvaceae</taxon>
        <taxon>Aphanomyces</taxon>
    </lineage>
</organism>
<name>A0A024UTP5_9STRA</name>
<proteinExistence type="predicted"/>
<reference evidence="1" key="1">
    <citation type="submission" date="2013-12" db="EMBL/GenBank/DDBJ databases">
        <title>The Genome Sequence of Aphanomyces invadans NJM9701.</title>
        <authorList>
            <consortium name="The Broad Institute Genomics Platform"/>
            <person name="Russ C."/>
            <person name="Tyler B."/>
            <person name="van West P."/>
            <person name="Dieguez-Uribeondo J."/>
            <person name="Young S.K."/>
            <person name="Zeng Q."/>
            <person name="Gargeya S."/>
            <person name="Fitzgerald M."/>
            <person name="Abouelleil A."/>
            <person name="Alvarado L."/>
            <person name="Chapman S.B."/>
            <person name="Gainer-Dewar J."/>
            <person name="Goldberg J."/>
            <person name="Griggs A."/>
            <person name="Gujja S."/>
            <person name="Hansen M."/>
            <person name="Howarth C."/>
            <person name="Imamovic A."/>
            <person name="Ireland A."/>
            <person name="Larimer J."/>
            <person name="McCowan C."/>
            <person name="Murphy C."/>
            <person name="Pearson M."/>
            <person name="Poon T.W."/>
            <person name="Priest M."/>
            <person name="Roberts A."/>
            <person name="Saif S."/>
            <person name="Shea T."/>
            <person name="Sykes S."/>
            <person name="Wortman J."/>
            <person name="Nusbaum C."/>
            <person name="Birren B."/>
        </authorList>
    </citation>
    <scope>NUCLEOTIDE SEQUENCE [LARGE SCALE GENOMIC DNA]</scope>
    <source>
        <strain evidence="1">NJM9701</strain>
    </source>
</reference>
<evidence type="ECO:0000313" key="1">
    <source>
        <dbReference type="EMBL" id="ETW09297.1"/>
    </source>
</evidence>
<dbReference type="GeneID" id="20078739"/>
<gene>
    <name evidence="1" type="ORF">H310_01689</name>
</gene>
<dbReference type="VEuPathDB" id="FungiDB:H310_01689"/>
<accession>A0A024UTP5</accession>
<dbReference type="AlphaFoldDB" id="A0A024UTP5"/>
<dbReference type="RefSeq" id="XP_008863102.1">
    <property type="nucleotide sequence ID" value="XM_008864880.1"/>
</dbReference>
<protein>
    <submittedName>
        <fullName evidence="1">Uncharacterized protein</fullName>
    </submittedName>
</protein>
<dbReference type="EMBL" id="KI913953">
    <property type="protein sequence ID" value="ETW09297.1"/>
    <property type="molecule type" value="Genomic_DNA"/>
</dbReference>
<sequence>MDGVQGVLIDDGTPTYQDLPGCLREPGKASTIVRHVFYILEMLSRQRGANRCVLGRSEGHCQWFPSHARGCHNRGDELSRYGIRRCHVEVRRRHAQTVGLELSLDDDGTSIIRTANTRTVSRRD</sequence>